<evidence type="ECO:0000259" key="2">
    <source>
        <dbReference type="PROSITE" id="PS50110"/>
    </source>
</evidence>
<evidence type="ECO:0000256" key="1">
    <source>
        <dbReference type="PROSITE-ProRule" id="PRU00169"/>
    </source>
</evidence>
<dbReference type="SMART" id="SM00448">
    <property type="entry name" value="REC"/>
    <property type="match status" value="1"/>
</dbReference>
<dbReference type="InterPro" id="IPR052893">
    <property type="entry name" value="TCS_response_regulator"/>
</dbReference>
<comment type="caution">
    <text evidence="3">The sequence shown here is derived from an EMBL/GenBank/DDBJ whole genome shotgun (WGS) entry which is preliminary data.</text>
</comment>
<dbReference type="SUPFAM" id="SSF52172">
    <property type="entry name" value="CheY-like"/>
    <property type="match status" value="1"/>
</dbReference>
<accession>A0ABW5MWP3</accession>
<dbReference type="InterPro" id="IPR011006">
    <property type="entry name" value="CheY-like_superfamily"/>
</dbReference>
<sequence length="133" mass="15534">MKKINSACIIDDDDIFIYGTRRFMEEVSFCEDIIVFKNGKEAIDGMENYLAEGKNLPEIIFLDINMPIMNGWDFLEEFTKIPNLNKDKVQLYIVSSSVDPFDLQRAKQFELVYKYILKPILPKQLNEILEAID</sequence>
<dbReference type="Proteomes" id="UP001597526">
    <property type="component" value="Unassembled WGS sequence"/>
</dbReference>
<evidence type="ECO:0000313" key="3">
    <source>
        <dbReference type="EMBL" id="MFD2586583.1"/>
    </source>
</evidence>
<name>A0ABW5MWP3_9FLAO</name>
<organism evidence="3 4">
    <name type="scientific">Croceitalea marina</name>
    <dbReference type="NCBI Taxonomy" id="1775166"/>
    <lineage>
        <taxon>Bacteria</taxon>
        <taxon>Pseudomonadati</taxon>
        <taxon>Bacteroidota</taxon>
        <taxon>Flavobacteriia</taxon>
        <taxon>Flavobacteriales</taxon>
        <taxon>Flavobacteriaceae</taxon>
        <taxon>Croceitalea</taxon>
    </lineage>
</organism>
<proteinExistence type="predicted"/>
<dbReference type="Pfam" id="PF00072">
    <property type="entry name" value="Response_reg"/>
    <property type="match status" value="1"/>
</dbReference>
<evidence type="ECO:0000313" key="4">
    <source>
        <dbReference type="Proteomes" id="UP001597526"/>
    </source>
</evidence>
<dbReference type="PROSITE" id="PS50110">
    <property type="entry name" value="RESPONSE_REGULATORY"/>
    <property type="match status" value="1"/>
</dbReference>
<dbReference type="RefSeq" id="WP_377766156.1">
    <property type="nucleotide sequence ID" value="NZ_JBHULB010000007.1"/>
</dbReference>
<keyword evidence="4" id="KW-1185">Reference proteome</keyword>
<feature type="modified residue" description="4-aspartylphosphate" evidence="1">
    <location>
        <position position="63"/>
    </location>
</feature>
<keyword evidence="1" id="KW-0597">Phosphoprotein</keyword>
<dbReference type="InterPro" id="IPR001789">
    <property type="entry name" value="Sig_transdc_resp-reg_receiver"/>
</dbReference>
<feature type="domain" description="Response regulatory" evidence="2">
    <location>
        <begin position="6"/>
        <end position="133"/>
    </location>
</feature>
<dbReference type="Gene3D" id="3.40.50.2300">
    <property type="match status" value="1"/>
</dbReference>
<dbReference type="EMBL" id="JBHULB010000007">
    <property type="protein sequence ID" value="MFD2586583.1"/>
    <property type="molecule type" value="Genomic_DNA"/>
</dbReference>
<protein>
    <submittedName>
        <fullName evidence="3">Response regulator</fullName>
    </submittedName>
</protein>
<dbReference type="PANTHER" id="PTHR44520:SF2">
    <property type="entry name" value="RESPONSE REGULATOR RCP1"/>
    <property type="match status" value="1"/>
</dbReference>
<reference evidence="4" key="1">
    <citation type="journal article" date="2019" name="Int. J. Syst. Evol. Microbiol.">
        <title>The Global Catalogue of Microorganisms (GCM) 10K type strain sequencing project: providing services to taxonomists for standard genome sequencing and annotation.</title>
        <authorList>
            <consortium name="The Broad Institute Genomics Platform"/>
            <consortium name="The Broad Institute Genome Sequencing Center for Infectious Disease"/>
            <person name="Wu L."/>
            <person name="Ma J."/>
        </authorList>
    </citation>
    <scope>NUCLEOTIDE SEQUENCE [LARGE SCALE GENOMIC DNA]</scope>
    <source>
        <strain evidence="4">KCTC 52368</strain>
    </source>
</reference>
<gene>
    <name evidence="3" type="ORF">ACFSQJ_06555</name>
</gene>
<dbReference type="PANTHER" id="PTHR44520">
    <property type="entry name" value="RESPONSE REGULATOR RCP1-RELATED"/>
    <property type="match status" value="1"/>
</dbReference>